<name>A0A5C5XA87_9PLAN</name>
<gene>
    <name evidence="1" type="ORF">KOR42_21580</name>
</gene>
<dbReference type="AlphaFoldDB" id="A0A5C5XA87"/>
<accession>A0A5C5XA87</accession>
<sequence>MVLTRASLVFIDAVLSSCREQIVCPNSLCDFTIGTSGIAIVSGR</sequence>
<proteinExistence type="predicted"/>
<protein>
    <submittedName>
        <fullName evidence="1">Uncharacterized protein</fullName>
    </submittedName>
</protein>
<reference evidence="1 2" key="1">
    <citation type="submission" date="2019-02" db="EMBL/GenBank/DDBJ databases">
        <title>Deep-cultivation of Planctomycetes and their phenomic and genomic characterization uncovers novel biology.</title>
        <authorList>
            <person name="Wiegand S."/>
            <person name="Jogler M."/>
            <person name="Boedeker C."/>
            <person name="Pinto D."/>
            <person name="Vollmers J."/>
            <person name="Rivas-Marin E."/>
            <person name="Kohn T."/>
            <person name="Peeters S.H."/>
            <person name="Heuer A."/>
            <person name="Rast P."/>
            <person name="Oberbeckmann S."/>
            <person name="Bunk B."/>
            <person name="Jeske O."/>
            <person name="Meyerdierks A."/>
            <person name="Storesund J.E."/>
            <person name="Kallscheuer N."/>
            <person name="Luecker S."/>
            <person name="Lage O.M."/>
            <person name="Pohl T."/>
            <person name="Merkel B.J."/>
            <person name="Hornburger P."/>
            <person name="Mueller R.-W."/>
            <person name="Bruemmer F."/>
            <person name="Labrenz M."/>
            <person name="Spormann A.M."/>
            <person name="Op Den Camp H."/>
            <person name="Overmann J."/>
            <person name="Amann R."/>
            <person name="Jetten M.S.M."/>
            <person name="Mascher T."/>
            <person name="Medema M.H."/>
            <person name="Devos D.P."/>
            <person name="Kaster A.-K."/>
            <person name="Ovreas L."/>
            <person name="Rohde M."/>
            <person name="Galperin M.Y."/>
            <person name="Jogler C."/>
        </authorList>
    </citation>
    <scope>NUCLEOTIDE SEQUENCE [LARGE SCALE GENOMIC DNA]</scope>
    <source>
        <strain evidence="1 2">KOR42</strain>
    </source>
</reference>
<dbReference type="Proteomes" id="UP000317243">
    <property type="component" value="Unassembled WGS sequence"/>
</dbReference>
<organism evidence="1 2">
    <name type="scientific">Thalassoglobus neptunius</name>
    <dbReference type="NCBI Taxonomy" id="1938619"/>
    <lineage>
        <taxon>Bacteria</taxon>
        <taxon>Pseudomonadati</taxon>
        <taxon>Planctomycetota</taxon>
        <taxon>Planctomycetia</taxon>
        <taxon>Planctomycetales</taxon>
        <taxon>Planctomycetaceae</taxon>
        <taxon>Thalassoglobus</taxon>
    </lineage>
</organism>
<comment type="caution">
    <text evidence="1">The sequence shown here is derived from an EMBL/GenBank/DDBJ whole genome shotgun (WGS) entry which is preliminary data.</text>
</comment>
<evidence type="ECO:0000313" key="1">
    <source>
        <dbReference type="EMBL" id="TWT58772.1"/>
    </source>
</evidence>
<dbReference type="EMBL" id="SIHI01000001">
    <property type="protein sequence ID" value="TWT58772.1"/>
    <property type="molecule type" value="Genomic_DNA"/>
</dbReference>
<keyword evidence="2" id="KW-1185">Reference proteome</keyword>
<evidence type="ECO:0000313" key="2">
    <source>
        <dbReference type="Proteomes" id="UP000317243"/>
    </source>
</evidence>